<dbReference type="RefSeq" id="WP_345651218.1">
    <property type="nucleotide sequence ID" value="NZ_BAABKB010000016.1"/>
</dbReference>
<dbReference type="Proteomes" id="UP001501759">
    <property type="component" value="Unassembled WGS sequence"/>
</dbReference>
<proteinExistence type="predicted"/>
<dbReference type="EMBL" id="BAABKB010000016">
    <property type="protein sequence ID" value="GAA5016418.1"/>
    <property type="molecule type" value="Genomic_DNA"/>
</dbReference>
<keyword evidence="2" id="KW-1185">Reference proteome</keyword>
<gene>
    <name evidence="1" type="ORF">GCM10023335_42070</name>
</gene>
<sequence length="117" mass="11863">MAGGEDESGSASERVGVRPCSEVEAALNKLTGGQGAGSPQFRAGEATAYEWALGRSAGSPVTARTVEGVPDLTVLTAELDAVTVRLEDTGDLPGAMDYVRGLHHGLAWLCGYGSAAG</sequence>
<protein>
    <submittedName>
        <fullName evidence="1">Uncharacterized protein</fullName>
    </submittedName>
</protein>
<name>A0ABP9J213_9ACTN</name>
<accession>A0ABP9J213</accession>
<organism evidence="1 2">
    <name type="scientific">Streptomyces siamensis</name>
    <dbReference type="NCBI Taxonomy" id="1274986"/>
    <lineage>
        <taxon>Bacteria</taxon>
        <taxon>Bacillati</taxon>
        <taxon>Actinomycetota</taxon>
        <taxon>Actinomycetes</taxon>
        <taxon>Kitasatosporales</taxon>
        <taxon>Streptomycetaceae</taxon>
        <taxon>Streptomyces</taxon>
    </lineage>
</organism>
<comment type="caution">
    <text evidence="1">The sequence shown here is derived from an EMBL/GenBank/DDBJ whole genome shotgun (WGS) entry which is preliminary data.</text>
</comment>
<reference evidence="2" key="1">
    <citation type="journal article" date="2019" name="Int. J. Syst. Evol. Microbiol.">
        <title>The Global Catalogue of Microorganisms (GCM) 10K type strain sequencing project: providing services to taxonomists for standard genome sequencing and annotation.</title>
        <authorList>
            <consortium name="The Broad Institute Genomics Platform"/>
            <consortium name="The Broad Institute Genome Sequencing Center for Infectious Disease"/>
            <person name="Wu L."/>
            <person name="Ma J."/>
        </authorList>
    </citation>
    <scope>NUCLEOTIDE SEQUENCE [LARGE SCALE GENOMIC DNA]</scope>
    <source>
        <strain evidence="2">JCM 18409</strain>
    </source>
</reference>
<evidence type="ECO:0000313" key="1">
    <source>
        <dbReference type="EMBL" id="GAA5016418.1"/>
    </source>
</evidence>
<evidence type="ECO:0000313" key="2">
    <source>
        <dbReference type="Proteomes" id="UP001501759"/>
    </source>
</evidence>